<evidence type="ECO:0008006" key="4">
    <source>
        <dbReference type="Google" id="ProtNLM"/>
    </source>
</evidence>
<evidence type="ECO:0000256" key="1">
    <source>
        <dbReference type="SAM" id="SignalP"/>
    </source>
</evidence>
<proteinExistence type="predicted"/>
<keyword evidence="1" id="KW-0732">Signal</keyword>
<dbReference type="AlphaFoldDB" id="A0A8T8X9V5"/>
<evidence type="ECO:0000313" key="2">
    <source>
        <dbReference type="EMBL" id="RAH84654.1"/>
    </source>
</evidence>
<protein>
    <recommendedName>
        <fullName evidence="4">Secreted protein</fullName>
    </recommendedName>
</protein>
<sequence length="75" mass="8289">MQPCYVLLFLCTLATGALAISGNPGRRVGKRQVTLFLVPHSMYCLIGINIVDNNIFIRTPDRTHNESKATANRGE</sequence>
<keyword evidence="3" id="KW-1185">Reference proteome</keyword>
<reference evidence="2 3" key="1">
    <citation type="submission" date="2018-02" db="EMBL/GenBank/DDBJ databases">
        <title>The genomes of Aspergillus section Nigri reveals drivers in fungal speciation.</title>
        <authorList>
            <consortium name="DOE Joint Genome Institute"/>
            <person name="Vesth T.C."/>
            <person name="Nybo J."/>
            <person name="Theobald S."/>
            <person name="Brandl J."/>
            <person name="Frisvad J.C."/>
            <person name="Nielsen K.F."/>
            <person name="Lyhne E.K."/>
            <person name="Kogle M.E."/>
            <person name="Kuo A."/>
            <person name="Riley R."/>
            <person name="Clum A."/>
            <person name="Nolan M."/>
            <person name="Lipzen A."/>
            <person name="Salamov A."/>
            <person name="Henrissat B."/>
            <person name="Wiebenga A."/>
            <person name="De vries R.P."/>
            <person name="Grigoriev I.V."/>
            <person name="Mortensen U.H."/>
            <person name="Andersen M.R."/>
            <person name="Baker S.E."/>
        </authorList>
    </citation>
    <scope>NUCLEOTIDE SEQUENCE [LARGE SCALE GENOMIC DNA]</scope>
    <source>
        <strain evidence="2 3">CBS 114.51</strain>
    </source>
</reference>
<organism evidence="2 3">
    <name type="scientific">Aspergillus japonicus CBS 114.51</name>
    <dbReference type="NCBI Taxonomy" id="1448312"/>
    <lineage>
        <taxon>Eukaryota</taxon>
        <taxon>Fungi</taxon>
        <taxon>Dikarya</taxon>
        <taxon>Ascomycota</taxon>
        <taxon>Pezizomycotina</taxon>
        <taxon>Eurotiomycetes</taxon>
        <taxon>Eurotiomycetidae</taxon>
        <taxon>Eurotiales</taxon>
        <taxon>Aspergillaceae</taxon>
        <taxon>Aspergillus</taxon>
        <taxon>Aspergillus subgen. Circumdati</taxon>
    </lineage>
</organism>
<evidence type="ECO:0000313" key="3">
    <source>
        <dbReference type="Proteomes" id="UP000249497"/>
    </source>
</evidence>
<gene>
    <name evidence="2" type="ORF">BO86DRAFT_396905</name>
</gene>
<dbReference type="EMBL" id="KZ824777">
    <property type="protein sequence ID" value="RAH84654.1"/>
    <property type="molecule type" value="Genomic_DNA"/>
</dbReference>
<feature type="signal peptide" evidence="1">
    <location>
        <begin position="1"/>
        <end position="19"/>
    </location>
</feature>
<name>A0A8T8X9V5_ASPJA</name>
<accession>A0A8T8X9V5</accession>
<feature type="chain" id="PRO_5035918900" description="Secreted protein" evidence="1">
    <location>
        <begin position="20"/>
        <end position="75"/>
    </location>
</feature>
<dbReference type="RefSeq" id="XP_025530548.1">
    <property type="nucleotide sequence ID" value="XM_025673445.1"/>
</dbReference>
<dbReference type="GeneID" id="37177137"/>
<dbReference type="Proteomes" id="UP000249497">
    <property type="component" value="Unassembled WGS sequence"/>
</dbReference>